<evidence type="ECO:0000259" key="2">
    <source>
        <dbReference type="Pfam" id="PF16220"/>
    </source>
</evidence>
<dbReference type="InterPro" id="IPR012373">
    <property type="entry name" value="Ferrdict_sens_TM"/>
</dbReference>
<reference evidence="3 4" key="2">
    <citation type="journal article" date="2011" name="J. Bacteriol.">
        <title>Genomes of three methylotrophs from a single niche uncover genetic and metabolic divergence of Methylophilaceae.</title>
        <authorList>
            <person name="Lapidus A."/>
            <person name="Clum A."/>
            <person name="Labutti K."/>
            <person name="Kaluzhnaya M.G."/>
            <person name="Lim S."/>
            <person name="Beck D.A."/>
            <person name="Glavina Del Rio T."/>
            <person name="Nolan M."/>
            <person name="Mavromatis K."/>
            <person name="Huntemann M."/>
            <person name="Lucas S."/>
            <person name="Lidstrom M.E."/>
            <person name="Ivanova N."/>
            <person name="Chistoserdova L."/>
        </authorList>
    </citation>
    <scope>NUCLEOTIDE SEQUENCE [LARGE SCALE GENOMIC DNA]</scope>
    <source>
        <strain evidence="3 4">SIP3-4</strain>
    </source>
</reference>
<protein>
    <submittedName>
        <fullName evidence="3">Anti-FecI sigma factor, FecR</fullName>
    </submittedName>
</protein>
<dbReference type="KEGG" id="mei:Msip34_2171"/>
<dbReference type="RefSeq" id="WP_015830740.1">
    <property type="nucleotide sequence ID" value="NC_012969.1"/>
</dbReference>
<name>C6X7E8_METGS</name>
<dbReference type="OrthoDB" id="1100567at2"/>
<dbReference type="Gene3D" id="2.60.120.1440">
    <property type="match status" value="1"/>
</dbReference>
<dbReference type="STRING" id="582744.Msip34_2171"/>
<sequence length="335" mass="37772">MAANREHQLRQAAIRWFVRLQTAAMDDPERSKFEQWLLASQAHQQAYEQVATLWERFDSAPALENLADAMEQQAYFKKPQRNGRIKKTVAGVLSAAVLVFGLTHGYQEYERWQAAPVLQAVAQAGFGQISRQRLQDGSELTLNSGSDAEVTFYRDRREVHLKRGEAIFDVARDPDRPFIVLSGNARVTVYGTRFAVNRLQRLVRISVDHGLVKVEPQNTTASPLWLRKGEVAEVPNAAAPLRSSHQAADAFSFTQGMISFDHADLSEIVETLSRYRRPPLQLQAALQHSPAQVTAVIKTRNIEKFISQLPQLAPVRIDHRDDSAWVVPVTSRTKK</sequence>
<dbReference type="PANTHER" id="PTHR30273:SF2">
    <property type="entry name" value="PROTEIN FECR"/>
    <property type="match status" value="1"/>
</dbReference>
<dbReference type="eggNOG" id="COG3712">
    <property type="taxonomic scope" value="Bacteria"/>
</dbReference>
<keyword evidence="4" id="KW-1185">Reference proteome</keyword>
<dbReference type="EMBL" id="CP001674">
    <property type="protein sequence ID" value="ACT51413.1"/>
    <property type="molecule type" value="Genomic_DNA"/>
</dbReference>
<proteinExistence type="predicted"/>
<feature type="domain" description="FecR N-terminal" evidence="2">
    <location>
        <begin position="11"/>
        <end position="53"/>
    </location>
</feature>
<accession>C6X7E8</accession>
<evidence type="ECO:0000313" key="4">
    <source>
        <dbReference type="Proteomes" id="UP000002743"/>
    </source>
</evidence>
<dbReference type="HOGENOM" id="CLU_050192_0_2_4"/>
<dbReference type="Pfam" id="PF04773">
    <property type="entry name" value="FecR"/>
    <property type="match status" value="1"/>
</dbReference>
<feature type="domain" description="FecR protein" evidence="1">
    <location>
        <begin position="125"/>
        <end position="213"/>
    </location>
</feature>
<dbReference type="PANTHER" id="PTHR30273">
    <property type="entry name" value="PERIPLASMIC SIGNAL SENSOR AND SIGMA FACTOR ACTIVATOR FECR-RELATED"/>
    <property type="match status" value="1"/>
</dbReference>
<dbReference type="Pfam" id="PF16220">
    <property type="entry name" value="DUF4880"/>
    <property type="match status" value="1"/>
</dbReference>
<gene>
    <name evidence="3" type="ordered locus">Msip34_2171</name>
</gene>
<dbReference type="InterPro" id="IPR006860">
    <property type="entry name" value="FecR"/>
</dbReference>
<organism evidence="3 4">
    <name type="scientific">Methylovorus glucosotrophus (strain SIP3-4)</name>
    <dbReference type="NCBI Taxonomy" id="582744"/>
    <lineage>
        <taxon>Bacteria</taxon>
        <taxon>Pseudomonadati</taxon>
        <taxon>Pseudomonadota</taxon>
        <taxon>Betaproteobacteria</taxon>
        <taxon>Nitrosomonadales</taxon>
        <taxon>Methylophilaceae</taxon>
        <taxon>Methylovorus</taxon>
    </lineage>
</organism>
<dbReference type="PIRSF" id="PIRSF018266">
    <property type="entry name" value="FecR"/>
    <property type="match status" value="1"/>
</dbReference>
<dbReference type="Proteomes" id="UP000002743">
    <property type="component" value="Chromosome"/>
</dbReference>
<dbReference type="GO" id="GO:0016989">
    <property type="term" value="F:sigma factor antagonist activity"/>
    <property type="evidence" value="ECO:0007669"/>
    <property type="project" value="TreeGrafter"/>
</dbReference>
<dbReference type="AlphaFoldDB" id="C6X7E8"/>
<evidence type="ECO:0000313" key="3">
    <source>
        <dbReference type="EMBL" id="ACT51413.1"/>
    </source>
</evidence>
<evidence type="ECO:0000259" key="1">
    <source>
        <dbReference type="Pfam" id="PF04773"/>
    </source>
</evidence>
<reference evidence="4" key="1">
    <citation type="submission" date="2009-07" db="EMBL/GenBank/DDBJ databases">
        <title>Complete sequence of chromosome of Methylovorus sp. SIP3-4.</title>
        <authorList>
            <person name="Lucas S."/>
            <person name="Copeland A."/>
            <person name="Lapidus A."/>
            <person name="Glavina del Rio T."/>
            <person name="Tice H."/>
            <person name="Bruce D."/>
            <person name="Goodwin L."/>
            <person name="Pitluck S."/>
            <person name="Clum A."/>
            <person name="Larimer F."/>
            <person name="Land M."/>
            <person name="Hauser L."/>
            <person name="Kyrpides N."/>
            <person name="Mikhailova N."/>
            <person name="Kayluzhnaya M."/>
            <person name="Chistoserdova L."/>
        </authorList>
    </citation>
    <scope>NUCLEOTIDE SEQUENCE [LARGE SCALE GENOMIC DNA]</scope>
    <source>
        <strain evidence="4">SIP3-4</strain>
    </source>
</reference>
<dbReference type="InterPro" id="IPR032623">
    <property type="entry name" value="FecR_N"/>
</dbReference>